<dbReference type="STRING" id="503106.A0A218Z8G7"/>
<gene>
    <name evidence="2" type="ORF">B2J93_7930</name>
</gene>
<feature type="compositionally biased region" description="Basic and acidic residues" evidence="1">
    <location>
        <begin position="121"/>
        <end position="138"/>
    </location>
</feature>
<protein>
    <submittedName>
        <fullName evidence="2">Uncharacterized protein</fullName>
    </submittedName>
</protein>
<accession>A0A218Z8G7</accession>
<feature type="region of interest" description="Disordered" evidence="1">
    <location>
        <begin position="118"/>
        <end position="138"/>
    </location>
</feature>
<keyword evidence="3" id="KW-1185">Reference proteome</keyword>
<dbReference type="Proteomes" id="UP000242519">
    <property type="component" value="Unassembled WGS sequence"/>
</dbReference>
<dbReference type="AlphaFoldDB" id="A0A218Z8G7"/>
<dbReference type="InterPro" id="IPR036866">
    <property type="entry name" value="RibonucZ/Hydroxyglut_hydro"/>
</dbReference>
<dbReference type="PANTHER" id="PTHR36839:SF1">
    <property type="entry name" value="METALLO-BETA-LACTAMASE FAMILY PROTEIN (AFU_ORTHOLOGUE AFUA_5G12770)"/>
    <property type="match status" value="1"/>
</dbReference>
<sequence>MAKDERPPRFIGLDLPSPAKSLANLQPIRINYTTHLEWAGVFECPVYLAWEDKGWLNRLDRSGRPRTFVRGMEEEIQVRGERTGGVILKTRGHFPGSLVALAHERLLIADILVTTPSGKGDWSKGPDRGKREAPAGDE</sequence>
<dbReference type="EMBL" id="MZNU01000108">
    <property type="protein sequence ID" value="OWP04387.1"/>
    <property type="molecule type" value="Genomic_DNA"/>
</dbReference>
<dbReference type="InParanoid" id="A0A218Z8G7"/>
<name>A0A218Z8G7_9HELO</name>
<dbReference type="SUPFAM" id="SSF56281">
    <property type="entry name" value="Metallo-hydrolase/oxidoreductase"/>
    <property type="match status" value="1"/>
</dbReference>
<reference evidence="2 3" key="1">
    <citation type="submission" date="2017-04" db="EMBL/GenBank/DDBJ databases">
        <title>Draft genome sequence of Marssonina coronaria NL1: causal agent of apple blotch.</title>
        <authorList>
            <person name="Cheng Q."/>
        </authorList>
    </citation>
    <scope>NUCLEOTIDE SEQUENCE [LARGE SCALE GENOMIC DNA]</scope>
    <source>
        <strain evidence="2 3">NL1</strain>
    </source>
</reference>
<organism evidence="2 3">
    <name type="scientific">Diplocarpon coronariae</name>
    <dbReference type="NCBI Taxonomy" id="2795749"/>
    <lineage>
        <taxon>Eukaryota</taxon>
        <taxon>Fungi</taxon>
        <taxon>Dikarya</taxon>
        <taxon>Ascomycota</taxon>
        <taxon>Pezizomycotina</taxon>
        <taxon>Leotiomycetes</taxon>
        <taxon>Helotiales</taxon>
        <taxon>Drepanopezizaceae</taxon>
        <taxon>Diplocarpon</taxon>
    </lineage>
</organism>
<evidence type="ECO:0000313" key="3">
    <source>
        <dbReference type="Proteomes" id="UP000242519"/>
    </source>
</evidence>
<evidence type="ECO:0000256" key="1">
    <source>
        <dbReference type="SAM" id="MobiDB-lite"/>
    </source>
</evidence>
<dbReference type="PANTHER" id="PTHR36839">
    <property type="entry name" value="METALLO-BETA-LACTAMASE FAMILY PROTEIN (AFU_ORTHOLOGUE AFUA_5G12770)"/>
    <property type="match status" value="1"/>
</dbReference>
<proteinExistence type="predicted"/>
<evidence type="ECO:0000313" key="2">
    <source>
        <dbReference type="EMBL" id="OWP04387.1"/>
    </source>
</evidence>
<comment type="caution">
    <text evidence="2">The sequence shown here is derived from an EMBL/GenBank/DDBJ whole genome shotgun (WGS) entry which is preliminary data.</text>
</comment>
<dbReference type="OrthoDB" id="17458at2759"/>